<accession>A0AAW2GL42</accession>
<organism evidence="2 3">
    <name type="scientific">Cardiocondyla obscurior</name>
    <dbReference type="NCBI Taxonomy" id="286306"/>
    <lineage>
        <taxon>Eukaryota</taxon>
        <taxon>Metazoa</taxon>
        <taxon>Ecdysozoa</taxon>
        <taxon>Arthropoda</taxon>
        <taxon>Hexapoda</taxon>
        <taxon>Insecta</taxon>
        <taxon>Pterygota</taxon>
        <taxon>Neoptera</taxon>
        <taxon>Endopterygota</taxon>
        <taxon>Hymenoptera</taxon>
        <taxon>Apocrita</taxon>
        <taxon>Aculeata</taxon>
        <taxon>Formicoidea</taxon>
        <taxon>Formicidae</taxon>
        <taxon>Myrmicinae</taxon>
        <taxon>Cardiocondyla</taxon>
    </lineage>
</organism>
<keyword evidence="1" id="KW-0472">Membrane</keyword>
<keyword evidence="1" id="KW-0812">Transmembrane</keyword>
<proteinExistence type="predicted"/>
<gene>
    <name evidence="2" type="ORF">PUN28_005484</name>
</gene>
<dbReference type="Proteomes" id="UP001430953">
    <property type="component" value="Unassembled WGS sequence"/>
</dbReference>
<reference evidence="2 3" key="1">
    <citation type="submission" date="2023-03" db="EMBL/GenBank/DDBJ databases">
        <title>High recombination rates correlate with genetic variation in Cardiocondyla obscurior ants.</title>
        <authorList>
            <person name="Errbii M."/>
        </authorList>
    </citation>
    <scope>NUCLEOTIDE SEQUENCE [LARGE SCALE GENOMIC DNA]</scope>
    <source>
        <strain evidence="2">Alpha-2009</strain>
        <tissue evidence="2">Whole body</tissue>
    </source>
</reference>
<dbReference type="EMBL" id="JADYXP020000004">
    <property type="protein sequence ID" value="KAL0127212.1"/>
    <property type="molecule type" value="Genomic_DNA"/>
</dbReference>
<comment type="caution">
    <text evidence="2">The sequence shown here is derived from an EMBL/GenBank/DDBJ whole genome shotgun (WGS) entry which is preliminary data.</text>
</comment>
<protein>
    <submittedName>
        <fullName evidence="2">Uncharacterized protein</fullName>
    </submittedName>
</protein>
<name>A0AAW2GL42_9HYME</name>
<keyword evidence="3" id="KW-1185">Reference proteome</keyword>
<feature type="transmembrane region" description="Helical" evidence="1">
    <location>
        <begin position="78"/>
        <end position="96"/>
    </location>
</feature>
<dbReference type="AlphaFoldDB" id="A0AAW2GL42"/>
<evidence type="ECO:0000256" key="1">
    <source>
        <dbReference type="SAM" id="Phobius"/>
    </source>
</evidence>
<evidence type="ECO:0000313" key="2">
    <source>
        <dbReference type="EMBL" id="KAL0127212.1"/>
    </source>
</evidence>
<keyword evidence="1" id="KW-1133">Transmembrane helix</keyword>
<sequence length="152" mass="18081">MLLLWPLESSDFSGFFFKQITRPSDKLSPCYIRITLGYIAWRNSKFQIKFMCANKIKNSRDIRCEIIHKLIRKPHRLISQYTFIQFLLLFFTYLNVKMRNSSTASSPRLQIRLTATQLNKLIKSLIERKNSVYIIQDYVTLPAYTQKDVNFE</sequence>
<evidence type="ECO:0000313" key="3">
    <source>
        <dbReference type="Proteomes" id="UP001430953"/>
    </source>
</evidence>